<keyword evidence="4" id="KW-1185">Reference proteome</keyword>
<evidence type="ECO:0000313" key="4">
    <source>
        <dbReference type="Proteomes" id="UP000185911"/>
    </source>
</evidence>
<protein>
    <recommendedName>
        <fullName evidence="5">DUF4124 domain-containing protein</fullName>
    </recommendedName>
</protein>
<comment type="caution">
    <text evidence="3">The sequence shown here is derived from an EMBL/GenBank/DDBJ whole genome shotgun (WGS) entry which is preliminary data.</text>
</comment>
<dbReference type="Proteomes" id="UP000185911">
    <property type="component" value="Unassembled WGS sequence"/>
</dbReference>
<feature type="chain" id="PRO_5013294164" description="DUF4124 domain-containing protein" evidence="2">
    <location>
        <begin position="33"/>
        <end position="242"/>
    </location>
</feature>
<name>A0A1Q8YI95_9BURK</name>
<gene>
    <name evidence="3" type="ORF">BLL52_0832</name>
</gene>
<proteinExistence type="predicted"/>
<feature type="signal peptide" evidence="2">
    <location>
        <begin position="1"/>
        <end position="32"/>
    </location>
</feature>
<dbReference type="AlphaFoldDB" id="A0A1Q8YI95"/>
<dbReference type="EMBL" id="MSYM01000007">
    <property type="protein sequence ID" value="OLP07736.1"/>
    <property type="molecule type" value="Genomic_DNA"/>
</dbReference>
<evidence type="ECO:0008006" key="5">
    <source>
        <dbReference type="Google" id="ProtNLM"/>
    </source>
</evidence>
<accession>A0A1Q8YI95</accession>
<sequence length="242" mass="26886">MTHYATSQGLMRQTAMTAAVLSLGLLMPPAHRSAQAQAQAQLPTPEIYTCTDARGRRLTSDRPIPECRDREQKILNPSGTVKTHVGPTLTSMERRDIEAKAKAEQAQQAILEEEKRRDRALLMRYPAPAVHQQERSAALSHVSRVKQTALTQVTDLLTQKTKLLAELDFYEKDPSKAPRKLKRQIDEVNQTLAAQGRFMADKDAEATRVNARFDAEQARLEPLWRMALPAAASSAAAPAKPN</sequence>
<evidence type="ECO:0000313" key="3">
    <source>
        <dbReference type="EMBL" id="OLP07736.1"/>
    </source>
</evidence>
<evidence type="ECO:0000256" key="2">
    <source>
        <dbReference type="SAM" id="SignalP"/>
    </source>
</evidence>
<feature type="coiled-coil region" evidence="1">
    <location>
        <begin position="89"/>
        <end position="123"/>
    </location>
</feature>
<keyword evidence="1" id="KW-0175">Coiled coil</keyword>
<reference evidence="3 4" key="1">
    <citation type="submission" date="2017-01" db="EMBL/GenBank/DDBJ databases">
        <title>Genome sequence of Rhodoferax antarcticus ANT.BR, a psychrophilic purple nonsulfur bacterium from an Antarctic microbial mat.</title>
        <authorList>
            <person name="Baker J."/>
            <person name="Riester C."/>
            <person name="Skinner B."/>
            <person name="Newell A."/>
            <person name="Swingley W."/>
            <person name="Madigan M."/>
            <person name="Jung D."/>
            <person name="Asao M."/>
            <person name="Chen M."/>
            <person name="Loughlin P."/>
            <person name="Pan H."/>
            <person name="Lin S."/>
            <person name="Li N."/>
            <person name="Shaw J."/>
            <person name="Prado M."/>
            <person name="Sherman C."/>
            <person name="Li X."/>
            <person name="Tang J."/>
            <person name="Blankenship R."/>
            <person name="Zhao T."/>
            <person name="Touchman J."/>
            <person name="Sattley M."/>
        </authorList>
    </citation>
    <scope>NUCLEOTIDE SEQUENCE [LARGE SCALE GENOMIC DNA]</scope>
    <source>
        <strain evidence="3 4">ANT.BR</strain>
    </source>
</reference>
<organism evidence="3 4">
    <name type="scientific">Rhodoferax antarcticus ANT.BR</name>
    <dbReference type="NCBI Taxonomy" id="1111071"/>
    <lineage>
        <taxon>Bacteria</taxon>
        <taxon>Pseudomonadati</taxon>
        <taxon>Pseudomonadota</taxon>
        <taxon>Betaproteobacteria</taxon>
        <taxon>Burkholderiales</taxon>
        <taxon>Comamonadaceae</taxon>
        <taxon>Rhodoferax</taxon>
    </lineage>
</organism>
<dbReference type="STRING" id="81479.RA876_18100"/>
<dbReference type="RefSeq" id="WP_241838990.1">
    <property type="nucleotide sequence ID" value="NZ_MSYM01000007.1"/>
</dbReference>
<keyword evidence="2" id="KW-0732">Signal</keyword>
<evidence type="ECO:0000256" key="1">
    <source>
        <dbReference type="SAM" id="Coils"/>
    </source>
</evidence>